<gene>
    <name evidence="8" type="primary">proC</name>
    <name evidence="13" type="ORF">THC_1268</name>
</gene>
<keyword evidence="4 8" id="KW-0028">Amino-acid biosynthesis</keyword>
<feature type="domain" description="Pyrroline-5-carboxylate reductase catalytic N-terminal" evidence="11">
    <location>
        <begin position="4"/>
        <end position="94"/>
    </location>
</feature>
<evidence type="ECO:0000259" key="12">
    <source>
        <dbReference type="Pfam" id="PF14748"/>
    </source>
</evidence>
<name>A0A0U5ANI4_9BACT</name>
<keyword evidence="6 8" id="KW-0521">NADP</keyword>
<comment type="catalytic activity">
    <reaction evidence="8">
        <text>L-proline + NAD(+) = (S)-1-pyrroline-5-carboxylate + NADH + 2 H(+)</text>
        <dbReference type="Rhea" id="RHEA:14105"/>
        <dbReference type="ChEBI" id="CHEBI:15378"/>
        <dbReference type="ChEBI" id="CHEBI:17388"/>
        <dbReference type="ChEBI" id="CHEBI:57540"/>
        <dbReference type="ChEBI" id="CHEBI:57945"/>
        <dbReference type="ChEBI" id="CHEBI:60039"/>
        <dbReference type="EC" id="1.5.1.2"/>
    </reaction>
</comment>
<comment type="similarity">
    <text evidence="2 8">Belongs to the pyrroline-5-carboxylate reductase family.</text>
</comment>
<dbReference type="InterPro" id="IPR029036">
    <property type="entry name" value="P5CR_dimer"/>
</dbReference>
<dbReference type="KEGG" id="cthi:THC_1268"/>
<dbReference type="PIRSF" id="PIRSF000193">
    <property type="entry name" value="Pyrrol-5-carb_rd"/>
    <property type="match status" value="1"/>
</dbReference>
<comment type="pathway">
    <text evidence="8">Amino-acid biosynthesis; L-proline biosynthesis; L-proline from L-glutamate 5-semialdehyde: step 1/1.</text>
</comment>
<dbReference type="HAMAP" id="MF_01925">
    <property type="entry name" value="P5C_reductase"/>
    <property type="match status" value="1"/>
</dbReference>
<evidence type="ECO:0000256" key="1">
    <source>
        <dbReference type="ARBA" id="ARBA00004496"/>
    </source>
</evidence>
<dbReference type="STRING" id="1653476.THC_1268"/>
<evidence type="ECO:0000256" key="4">
    <source>
        <dbReference type="ARBA" id="ARBA00022605"/>
    </source>
</evidence>
<dbReference type="NCBIfam" id="TIGR00112">
    <property type="entry name" value="proC"/>
    <property type="match status" value="1"/>
</dbReference>
<dbReference type="Pfam" id="PF14748">
    <property type="entry name" value="P5CR_dimer"/>
    <property type="match status" value="1"/>
</dbReference>
<reference evidence="13 14" key="1">
    <citation type="journal article" date="2016" name="Int. J. Syst. Evol. Microbiol.">
        <title>Caldimicrobium thiodismutans sp. nov., a sulfur-disproportionating bacterium isolated from a hot spring, and emended description of the genus Caldimicrobium.</title>
        <authorList>
            <person name="Kojima H."/>
            <person name="Umezawa K."/>
            <person name="Fukui M."/>
        </authorList>
    </citation>
    <scope>NUCLEOTIDE SEQUENCE [LARGE SCALE GENOMIC DNA]</scope>
    <source>
        <strain evidence="13 14">TF1</strain>
    </source>
</reference>
<dbReference type="InterPro" id="IPR028939">
    <property type="entry name" value="P5C_Rdtase_cat_N"/>
</dbReference>
<dbReference type="InterPro" id="IPR000304">
    <property type="entry name" value="Pyrroline-COOH_reductase"/>
</dbReference>
<evidence type="ECO:0000256" key="5">
    <source>
        <dbReference type="ARBA" id="ARBA00022650"/>
    </source>
</evidence>
<dbReference type="InterPro" id="IPR008927">
    <property type="entry name" value="6-PGluconate_DH-like_C_sf"/>
</dbReference>
<comment type="subcellular location">
    <subcellularLocation>
        <location evidence="1 8">Cytoplasm</location>
    </subcellularLocation>
</comment>
<accession>A0A0U5ANI4</accession>
<dbReference type="FunFam" id="1.10.3730.10:FF:000001">
    <property type="entry name" value="Pyrroline-5-carboxylate reductase"/>
    <property type="match status" value="1"/>
</dbReference>
<protein>
    <recommendedName>
        <fullName evidence="8 9">Pyrroline-5-carboxylate reductase</fullName>
        <shortName evidence="8">P5C reductase</shortName>
        <shortName evidence="8">P5CR</shortName>
        <ecNumber evidence="8 9">1.5.1.2</ecNumber>
    </recommendedName>
    <alternativeName>
        <fullName evidence="8">PCA reductase</fullName>
    </alternativeName>
</protein>
<dbReference type="PATRIC" id="fig|1653476.3.peg.1318"/>
<dbReference type="SUPFAM" id="SSF51735">
    <property type="entry name" value="NAD(P)-binding Rossmann-fold domains"/>
    <property type="match status" value="1"/>
</dbReference>
<keyword evidence="5 8" id="KW-0641">Proline biosynthesis</keyword>
<dbReference type="Proteomes" id="UP000068196">
    <property type="component" value="Chromosome"/>
</dbReference>
<dbReference type="SUPFAM" id="SSF48179">
    <property type="entry name" value="6-phosphogluconate dehydrogenase C-terminal domain-like"/>
    <property type="match status" value="1"/>
</dbReference>
<dbReference type="Gene3D" id="3.40.50.720">
    <property type="entry name" value="NAD(P)-binding Rossmann-like Domain"/>
    <property type="match status" value="1"/>
</dbReference>
<organism evidence="13 14">
    <name type="scientific">Caldimicrobium thiodismutans</name>
    <dbReference type="NCBI Taxonomy" id="1653476"/>
    <lineage>
        <taxon>Bacteria</taxon>
        <taxon>Pseudomonadati</taxon>
        <taxon>Thermodesulfobacteriota</taxon>
        <taxon>Thermodesulfobacteria</taxon>
        <taxon>Thermodesulfobacteriales</taxon>
        <taxon>Thermodesulfobacteriaceae</taxon>
        <taxon>Caldimicrobium</taxon>
    </lineage>
</organism>
<evidence type="ECO:0000313" key="14">
    <source>
        <dbReference type="Proteomes" id="UP000068196"/>
    </source>
</evidence>
<dbReference type="Pfam" id="PF03807">
    <property type="entry name" value="F420_oxidored"/>
    <property type="match status" value="1"/>
</dbReference>
<comment type="catalytic activity">
    <reaction evidence="8">
        <text>L-proline + NADP(+) = (S)-1-pyrroline-5-carboxylate + NADPH + 2 H(+)</text>
        <dbReference type="Rhea" id="RHEA:14109"/>
        <dbReference type="ChEBI" id="CHEBI:15378"/>
        <dbReference type="ChEBI" id="CHEBI:17388"/>
        <dbReference type="ChEBI" id="CHEBI:57783"/>
        <dbReference type="ChEBI" id="CHEBI:58349"/>
        <dbReference type="ChEBI" id="CHEBI:60039"/>
        <dbReference type="EC" id="1.5.1.2"/>
    </reaction>
</comment>
<evidence type="ECO:0000313" key="13">
    <source>
        <dbReference type="EMBL" id="BAU23636.1"/>
    </source>
</evidence>
<keyword evidence="7 8" id="KW-0560">Oxidoreductase</keyword>
<evidence type="ECO:0000256" key="8">
    <source>
        <dbReference type="HAMAP-Rule" id="MF_01925"/>
    </source>
</evidence>
<evidence type="ECO:0000256" key="3">
    <source>
        <dbReference type="ARBA" id="ARBA00022490"/>
    </source>
</evidence>
<evidence type="ECO:0000259" key="11">
    <source>
        <dbReference type="Pfam" id="PF03807"/>
    </source>
</evidence>
<dbReference type="GO" id="GO:0055129">
    <property type="term" value="P:L-proline biosynthetic process"/>
    <property type="evidence" value="ECO:0007669"/>
    <property type="project" value="UniProtKB-UniRule"/>
</dbReference>
<dbReference type="EC" id="1.5.1.2" evidence="8 9"/>
<dbReference type="PANTHER" id="PTHR11645:SF0">
    <property type="entry name" value="PYRROLINE-5-CARBOXYLATE REDUCTASE 3"/>
    <property type="match status" value="1"/>
</dbReference>
<evidence type="ECO:0000256" key="9">
    <source>
        <dbReference type="NCBIfam" id="TIGR00112"/>
    </source>
</evidence>
<sequence length="274" mass="30196">MIKKIGIIGGGQMAEALIKGFLERDLFSPKEILISEPVGERRQYLGEYYYIQTTQNNSELVNKCNLILLAVKPQVMGKVLEEIRDNINPEKHLILTIAAGLPLSFYEKRLPQKTKIVRIMPNTCALIHKSISAIAKGPYVSEEELSLVEKLFSAIGEVIRVEETYMDAVTALSGSGPAYVALFLEALTDAGVRCGLPRAVAEKLAFSTLEGTLEMIKKTGKDPYQIKAMVTSPGGTTISALEVFYKEGFSGIVISAIRSAFERSKELSKEFENK</sequence>
<keyword evidence="3 8" id="KW-0963">Cytoplasm</keyword>
<dbReference type="FunFam" id="3.40.50.720:FF:000190">
    <property type="entry name" value="Pyrroline-5-carboxylate reductase"/>
    <property type="match status" value="1"/>
</dbReference>
<evidence type="ECO:0000256" key="10">
    <source>
        <dbReference type="PIRSR" id="PIRSR000193-1"/>
    </source>
</evidence>
<comment type="function">
    <text evidence="8">Catalyzes the reduction of 1-pyrroline-5-carboxylate (PCA) to L-proline.</text>
</comment>
<keyword evidence="14" id="KW-1185">Reference proteome</keyword>
<dbReference type="OrthoDB" id="9805754at2"/>
<evidence type="ECO:0000256" key="6">
    <source>
        <dbReference type="ARBA" id="ARBA00022857"/>
    </source>
</evidence>
<proteinExistence type="inferred from homology"/>
<dbReference type="InterPro" id="IPR036291">
    <property type="entry name" value="NAD(P)-bd_dom_sf"/>
</dbReference>
<dbReference type="AlphaFoldDB" id="A0A0U5ANI4"/>
<feature type="binding site" evidence="10">
    <location>
        <begin position="70"/>
        <end position="73"/>
    </location>
    <ligand>
        <name>NADP(+)</name>
        <dbReference type="ChEBI" id="CHEBI:58349"/>
    </ligand>
</feature>
<dbReference type="RefSeq" id="WP_068514936.1">
    <property type="nucleotide sequence ID" value="NZ_AP014945.1"/>
</dbReference>
<feature type="domain" description="Pyrroline-5-carboxylate reductase dimerisation" evidence="12">
    <location>
        <begin position="163"/>
        <end position="267"/>
    </location>
</feature>
<evidence type="ECO:0000256" key="7">
    <source>
        <dbReference type="ARBA" id="ARBA00023002"/>
    </source>
</evidence>
<dbReference type="GO" id="GO:0004735">
    <property type="term" value="F:pyrroline-5-carboxylate reductase activity"/>
    <property type="evidence" value="ECO:0007669"/>
    <property type="project" value="UniProtKB-UniRule"/>
</dbReference>
<feature type="binding site" evidence="10">
    <location>
        <begin position="8"/>
        <end position="13"/>
    </location>
    <ligand>
        <name>NADP(+)</name>
        <dbReference type="ChEBI" id="CHEBI:58349"/>
    </ligand>
</feature>
<dbReference type="PANTHER" id="PTHR11645">
    <property type="entry name" value="PYRROLINE-5-CARBOXYLATE REDUCTASE"/>
    <property type="match status" value="1"/>
</dbReference>
<dbReference type="EMBL" id="AP014945">
    <property type="protein sequence ID" value="BAU23636.1"/>
    <property type="molecule type" value="Genomic_DNA"/>
</dbReference>
<reference evidence="14" key="2">
    <citation type="journal article" date="2016" name="Int. J. Syst. Evol. Microbiol.">
        <title>Caldimicrobium thiodismutans sp. nov., a sulfur-disproportionating bacterium isolated from a hot spring.</title>
        <authorList>
            <person name="Kojima H."/>
            <person name="Umezawa K."/>
            <person name="Fukui M."/>
        </authorList>
    </citation>
    <scope>NUCLEOTIDE SEQUENCE [LARGE SCALE GENOMIC DNA]</scope>
    <source>
        <strain evidence="14">TF1</strain>
    </source>
</reference>
<dbReference type="UniPathway" id="UPA00098">
    <property type="reaction ID" value="UER00361"/>
</dbReference>
<evidence type="ECO:0000256" key="2">
    <source>
        <dbReference type="ARBA" id="ARBA00005525"/>
    </source>
</evidence>
<dbReference type="GO" id="GO:0005737">
    <property type="term" value="C:cytoplasm"/>
    <property type="evidence" value="ECO:0007669"/>
    <property type="project" value="UniProtKB-SubCell"/>
</dbReference>
<feature type="binding site" evidence="10">
    <location>
        <position position="57"/>
    </location>
    <ligand>
        <name>NADPH</name>
        <dbReference type="ChEBI" id="CHEBI:57783"/>
    </ligand>
</feature>
<dbReference type="Gene3D" id="1.10.3730.10">
    <property type="entry name" value="ProC C-terminal domain-like"/>
    <property type="match status" value="1"/>
</dbReference>